<dbReference type="Proteomes" id="UP000290560">
    <property type="component" value="Unassembled WGS sequence"/>
</dbReference>
<proteinExistence type="predicted"/>
<dbReference type="EMBL" id="KV876198">
    <property type="protein sequence ID" value="RZR74319.1"/>
    <property type="molecule type" value="Genomic_DNA"/>
</dbReference>
<accession>A0A445MJ87</accession>
<dbReference type="AlphaFoldDB" id="A0A445MJ87"/>
<sequence length="190" mass="19848">MGGRSISDQEKRDGRNSIKKAWITSDGCALGIPRISVAKRVTNWANDSSSELSSYTSSVGSRKCYGIGLSCPSETKGDPIVELSLSSSFDLTNSFWTSFICWFINLDCARSESVESEERVFGSSMLRIEVLVVGVYRPVAFPMGAGRCSGGGCGTLSLGCSGVKGCLAKGGASCGIVGVVCCCSIGCCIS</sequence>
<organism evidence="1">
    <name type="scientific">Ensete ventricosum</name>
    <name type="common">Abyssinian banana</name>
    <name type="synonym">Musa ensete</name>
    <dbReference type="NCBI Taxonomy" id="4639"/>
    <lineage>
        <taxon>Eukaryota</taxon>
        <taxon>Viridiplantae</taxon>
        <taxon>Streptophyta</taxon>
        <taxon>Embryophyta</taxon>
        <taxon>Tracheophyta</taxon>
        <taxon>Spermatophyta</taxon>
        <taxon>Magnoliopsida</taxon>
        <taxon>Liliopsida</taxon>
        <taxon>Zingiberales</taxon>
        <taxon>Musaceae</taxon>
        <taxon>Ensete</taxon>
    </lineage>
</organism>
<reference evidence="1" key="1">
    <citation type="journal article" date="2018" name="Data Brief">
        <title>Genome sequence data from 17 accessions of Ensete ventricosum, a staple food crop for millions in Ethiopia.</title>
        <authorList>
            <person name="Yemataw Z."/>
            <person name="Muzemil S."/>
            <person name="Ambachew D."/>
            <person name="Tripathi L."/>
            <person name="Tesfaye K."/>
            <person name="Chala A."/>
            <person name="Farbos A."/>
            <person name="O'Neill P."/>
            <person name="Moore K."/>
            <person name="Grant M."/>
            <person name="Studholme D.J."/>
        </authorList>
    </citation>
    <scope>NUCLEOTIDE SEQUENCE [LARGE SCALE GENOMIC DNA]</scope>
    <source>
        <tissue evidence="1">Leaf</tissue>
    </source>
</reference>
<protein>
    <submittedName>
        <fullName evidence="1">Uncharacterized protein</fullName>
    </submittedName>
</protein>
<evidence type="ECO:0000313" key="1">
    <source>
        <dbReference type="EMBL" id="RZR74319.1"/>
    </source>
</evidence>
<name>A0A445MJ87_ENSVE</name>
<gene>
    <name evidence="1" type="ORF">BHM03_00035345</name>
</gene>